<dbReference type="RefSeq" id="XP_016252800.1">
    <property type="nucleotide sequence ID" value="XM_016390898.1"/>
</dbReference>
<accession>A0A0D2DA70</accession>
<evidence type="ECO:0000256" key="1">
    <source>
        <dbReference type="ARBA" id="ARBA00006484"/>
    </source>
</evidence>
<organism evidence="3 4">
    <name type="scientific">Cladophialophora immunda</name>
    <dbReference type="NCBI Taxonomy" id="569365"/>
    <lineage>
        <taxon>Eukaryota</taxon>
        <taxon>Fungi</taxon>
        <taxon>Dikarya</taxon>
        <taxon>Ascomycota</taxon>
        <taxon>Pezizomycotina</taxon>
        <taxon>Eurotiomycetes</taxon>
        <taxon>Chaetothyriomycetidae</taxon>
        <taxon>Chaetothyriales</taxon>
        <taxon>Herpotrichiellaceae</taxon>
        <taxon>Cladophialophora</taxon>
    </lineage>
</organism>
<dbReference type="PRINTS" id="PR00081">
    <property type="entry name" value="GDHRDH"/>
</dbReference>
<dbReference type="AlphaFoldDB" id="A0A0D2DA70"/>
<keyword evidence="4" id="KW-1185">Reference proteome</keyword>
<dbReference type="GeneID" id="27343308"/>
<dbReference type="STRING" id="569365.A0A0D2DA70"/>
<dbReference type="OrthoDB" id="1669814at2759"/>
<gene>
    <name evidence="3" type="ORF">PV07_04114</name>
</gene>
<protein>
    <submittedName>
        <fullName evidence="3">Uncharacterized protein</fullName>
    </submittedName>
</protein>
<dbReference type="EMBL" id="KN847041">
    <property type="protein sequence ID" value="KIW32584.1"/>
    <property type="molecule type" value="Genomic_DNA"/>
</dbReference>
<proteinExistence type="inferred from homology"/>
<dbReference type="VEuPathDB" id="FungiDB:PV07_04114"/>
<name>A0A0D2DA70_9EURO</name>
<dbReference type="Proteomes" id="UP000054466">
    <property type="component" value="Unassembled WGS sequence"/>
</dbReference>
<evidence type="ECO:0000313" key="3">
    <source>
        <dbReference type="EMBL" id="KIW32584.1"/>
    </source>
</evidence>
<dbReference type="CDD" id="cd05233">
    <property type="entry name" value="SDR_c"/>
    <property type="match status" value="1"/>
</dbReference>
<comment type="similarity">
    <text evidence="1">Belongs to the short-chain dehydrogenases/reductases (SDR) family.</text>
</comment>
<evidence type="ECO:0000256" key="2">
    <source>
        <dbReference type="ARBA" id="ARBA00023002"/>
    </source>
</evidence>
<dbReference type="InterPro" id="IPR036291">
    <property type="entry name" value="NAD(P)-bd_dom_sf"/>
</dbReference>
<dbReference type="Pfam" id="PF00106">
    <property type="entry name" value="adh_short"/>
    <property type="match status" value="1"/>
</dbReference>
<evidence type="ECO:0000313" key="4">
    <source>
        <dbReference type="Proteomes" id="UP000054466"/>
    </source>
</evidence>
<keyword evidence="2" id="KW-0560">Oxidoreductase</keyword>
<dbReference type="GO" id="GO:0016614">
    <property type="term" value="F:oxidoreductase activity, acting on CH-OH group of donors"/>
    <property type="evidence" value="ECO:0007669"/>
    <property type="project" value="UniProtKB-ARBA"/>
</dbReference>
<reference evidence="3 4" key="1">
    <citation type="submission" date="2015-01" db="EMBL/GenBank/DDBJ databases">
        <title>The Genome Sequence of Cladophialophora immunda CBS83496.</title>
        <authorList>
            <consortium name="The Broad Institute Genomics Platform"/>
            <person name="Cuomo C."/>
            <person name="de Hoog S."/>
            <person name="Gorbushina A."/>
            <person name="Stielow B."/>
            <person name="Teixiera M."/>
            <person name="Abouelleil A."/>
            <person name="Chapman S.B."/>
            <person name="Priest M."/>
            <person name="Young S.K."/>
            <person name="Wortman J."/>
            <person name="Nusbaum C."/>
            <person name="Birren B."/>
        </authorList>
    </citation>
    <scope>NUCLEOTIDE SEQUENCE [LARGE SCALE GENOMIC DNA]</scope>
    <source>
        <strain evidence="3 4">CBS 83496</strain>
    </source>
</reference>
<dbReference type="SUPFAM" id="SSF51735">
    <property type="entry name" value="NAD(P)-binding Rossmann-fold domains"/>
    <property type="match status" value="1"/>
</dbReference>
<dbReference type="InterPro" id="IPR002347">
    <property type="entry name" value="SDR_fam"/>
</dbReference>
<dbReference type="HOGENOM" id="CLU_010194_2_19_1"/>
<dbReference type="PANTHER" id="PTHR48107">
    <property type="entry name" value="NADPH-DEPENDENT ALDEHYDE REDUCTASE-LIKE PROTEIN, CHLOROPLASTIC-RELATED"/>
    <property type="match status" value="1"/>
</dbReference>
<dbReference type="Gene3D" id="3.40.50.720">
    <property type="entry name" value="NAD(P)-binding Rossmann-like Domain"/>
    <property type="match status" value="1"/>
</dbReference>
<sequence length="165" mass="17115">MVGLLQGKVVVITGSSSGIGRLIAFTCASQGADLVLHHLGTTQTQTDVQTLQEEINELGNGSKAVAIGEDLLSDGAAHKIVSKAVESFGEINVLVNNAGICVFQSYDKVSMALLETHLAVNFKALYALTQATSEQMKAQGKGGSIVSIASLAATLGARNLSQRSK</sequence>